<organism evidence="13 14">
    <name type="scientific">Fasciola hepatica</name>
    <name type="common">Liver fluke</name>
    <dbReference type="NCBI Taxonomy" id="6192"/>
    <lineage>
        <taxon>Eukaryota</taxon>
        <taxon>Metazoa</taxon>
        <taxon>Spiralia</taxon>
        <taxon>Lophotrochozoa</taxon>
        <taxon>Platyhelminthes</taxon>
        <taxon>Trematoda</taxon>
        <taxon>Digenea</taxon>
        <taxon>Plagiorchiida</taxon>
        <taxon>Echinostomata</taxon>
        <taxon>Echinostomatoidea</taxon>
        <taxon>Fasciolidae</taxon>
        <taxon>Fasciola</taxon>
    </lineage>
</organism>
<evidence type="ECO:0000256" key="5">
    <source>
        <dbReference type="ARBA" id="ARBA00022989"/>
    </source>
</evidence>
<comment type="subcellular location">
    <subcellularLocation>
        <location evidence="1">Membrane</location>
        <topology evidence="1">Multi-pass membrane protein</topology>
    </subcellularLocation>
</comment>
<keyword evidence="9" id="KW-0407">Ion channel</keyword>
<feature type="transmembrane region" description="Helical" evidence="11">
    <location>
        <begin position="505"/>
        <end position="526"/>
    </location>
</feature>
<keyword evidence="14" id="KW-1185">Reference proteome</keyword>
<keyword evidence="4" id="KW-0677">Repeat</keyword>
<proteinExistence type="predicted"/>
<dbReference type="Proteomes" id="UP000230066">
    <property type="component" value="Unassembled WGS sequence"/>
</dbReference>
<feature type="transmembrane region" description="Helical" evidence="11">
    <location>
        <begin position="663"/>
        <end position="688"/>
    </location>
</feature>
<name>A0A4E0RHL5_FASHE</name>
<keyword evidence="13" id="KW-0675">Receptor</keyword>
<dbReference type="GO" id="GO:0051480">
    <property type="term" value="P:regulation of cytosolic calcium ion concentration"/>
    <property type="evidence" value="ECO:0007669"/>
    <property type="project" value="TreeGrafter"/>
</dbReference>
<feature type="region of interest" description="Disordered" evidence="10">
    <location>
        <begin position="69"/>
        <end position="101"/>
    </location>
</feature>
<evidence type="ECO:0000256" key="2">
    <source>
        <dbReference type="ARBA" id="ARBA00022448"/>
    </source>
</evidence>
<feature type="compositionally biased region" description="Basic residues" evidence="10">
    <location>
        <begin position="1380"/>
        <end position="1389"/>
    </location>
</feature>
<dbReference type="InterPro" id="IPR013555">
    <property type="entry name" value="TRP_dom"/>
</dbReference>
<dbReference type="GO" id="GO:0005886">
    <property type="term" value="C:plasma membrane"/>
    <property type="evidence" value="ECO:0007669"/>
    <property type="project" value="TreeGrafter"/>
</dbReference>
<keyword evidence="7" id="KW-0406">Ion transport</keyword>
<feature type="transmembrane region" description="Helical" evidence="11">
    <location>
        <begin position="465"/>
        <end position="485"/>
    </location>
</feature>
<evidence type="ECO:0000256" key="1">
    <source>
        <dbReference type="ARBA" id="ARBA00004141"/>
    </source>
</evidence>
<feature type="transmembrane region" description="Helical" evidence="11">
    <location>
        <begin position="733"/>
        <end position="755"/>
    </location>
</feature>
<evidence type="ECO:0000256" key="11">
    <source>
        <dbReference type="SAM" id="Phobius"/>
    </source>
</evidence>
<evidence type="ECO:0000256" key="3">
    <source>
        <dbReference type="ARBA" id="ARBA00022692"/>
    </source>
</evidence>
<evidence type="ECO:0000256" key="9">
    <source>
        <dbReference type="ARBA" id="ARBA00023303"/>
    </source>
</evidence>
<reference evidence="13" key="1">
    <citation type="submission" date="2019-03" db="EMBL/GenBank/DDBJ databases">
        <title>Improved annotation for the trematode Fasciola hepatica.</title>
        <authorList>
            <person name="Choi Y.-J."/>
            <person name="Martin J."/>
            <person name="Mitreva M."/>
        </authorList>
    </citation>
    <scope>NUCLEOTIDE SEQUENCE [LARGE SCALE GENOMIC DNA]</scope>
</reference>
<keyword evidence="3 11" id="KW-0812">Transmembrane</keyword>
<evidence type="ECO:0000256" key="6">
    <source>
        <dbReference type="ARBA" id="ARBA00023043"/>
    </source>
</evidence>
<keyword evidence="5 11" id="KW-1133">Transmembrane helix</keyword>
<dbReference type="Pfam" id="PF08344">
    <property type="entry name" value="TRP_2"/>
    <property type="match status" value="1"/>
</dbReference>
<dbReference type="PRINTS" id="PR01097">
    <property type="entry name" value="TRNSRECEPTRP"/>
</dbReference>
<gene>
    <name evidence="13" type="ORF">D915_002114</name>
</gene>
<feature type="compositionally biased region" description="Polar residues" evidence="10">
    <location>
        <begin position="80"/>
        <end position="89"/>
    </location>
</feature>
<feature type="compositionally biased region" description="Pro residues" evidence="10">
    <location>
        <begin position="1310"/>
        <end position="1324"/>
    </location>
</feature>
<keyword evidence="8 11" id="KW-0472">Membrane</keyword>
<dbReference type="InterPro" id="IPR002153">
    <property type="entry name" value="TRPC_channel"/>
</dbReference>
<accession>A0A4E0RHL5</accession>
<feature type="domain" description="Transient receptor ion channel" evidence="12">
    <location>
        <begin position="297"/>
        <end position="359"/>
    </location>
</feature>
<evidence type="ECO:0000256" key="8">
    <source>
        <dbReference type="ARBA" id="ARBA00023136"/>
    </source>
</evidence>
<dbReference type="PANTHER" id="PTHR10117">
    <property type="entry name" value="TRANSIENT RECEPTOR POTENTIAL CHANNEL"/>
    <property type="match status" value="1"/>
</dbReference>
<feature type="transmembrane region" description="Helical" evidence="11">
    <location>
        <begin position="581"/>
        <end position="601"/>
    </location>
</feature>
<feature type="transmembrane region" description="Helical" evidence="11">
    <location>
        <begin position="873"/>
        <end position="892"/>
    </location>
</feature>
<dbReference type="GO" id="GO:0034703">
    <property type="term" value="C:cation channel complex"/>
    <property type="evidence" value="ECO:0007669"/>
    <property type="project" value="TreeGrafter"/>
</dbReference>
<feature type="transmembrane region" description="Helical" evidence="11">
    <location>
        <begin position="775"/>
        <end position="800"/>
    </location>
</feature>
<sequence>MPTLRHERLRNRYSLAEIVQLVSVQQNQAQVHNQQSVEVETPTSYATNKTAAGASLSGFNRAQKSPRVGTEINMPKKNPSLRNTTSTPASLRPQRRSIRPGNYEVHDRLRQSVGSLIDDVEHDLQPNYDQRTAVIDLGGLELPMEEGELNRAERLFLNCAEQGDLSTLKELIDQAETLKLNLNCVDALGRDALRILIENEHLEALELLVSFPQIELGDSLLHAINEDNVTAAEVILHAQAERSCRKNLKGYLGKLQSSSFTPDITPIILAAHRDNYVILKMLLDRGDRIPRPHDLRCGCHICSQARREDGLQHSKLRINTYRALTSPSFIILTSNDPILTAFEMSAELQQMGELENEFRIEYEELTRKCQEFATDLLAQTRSSIELSVVLNHDTRSSGMGGHVSGLTRSPKEENGLEDQQLSRLKLAIRYEQKNFVAHPHCQQLLASMWYEGLPGFRQKPMAAQMMTIGTLCAMFPLIATCYMLAPQSKLGTMMKKPFIKFLCHSSSYLSFLGLLLLAAVRIEAVLMDTMDERMNDRGPLPSLSEAALVIYVIGFVWQEIKKIYTWGIRAYIMDMWHLLDFIMNSMYISTIAMRTVAFVRVRVYNEPRFVSREQWDSFDPILVSECLFAGANIVSTLKLVYVFTISPQLGPLQISLGRMLNDIFKFFCVYVLVIVAFAFGLNQLFWFYANNRARNCKHVHFTLEEGQKDVYDYCITRGTHFTNREQWDSFDPILVSECLFAGANIVSTLKLVYVFTISPQLGPLQISLGRMLNDIFKFFCVYVLVIVAFAFGLNQLFWFYANNRARNCKHVHFTLEEGQKDVYDYCITRGTHFTNLFEIAQSLYWSTYGLIDLSSFNLEYPHAFTEFVGKLTFGVYSYIAFIVLLNMLIAMMNSSYEQIVQQVDVEWKFARSKLWISYFAEGCTVPVPFNIIPTPKSCMFMLDGIRRFLCQKCHKNAHKSEWESIRQRVKWVKEREARYTVVMRELTKRYIMQKLRSAESDTVGADDLNEIKGDISAFRHELLDILRANGMSIPEIHRRTTKIRKGREGFQADREGLNLTKEGLLELRDRKMNSESRKPPGSPIVGNLQYSQAVMAEDDTLSAGGPVDNPAFESDEVSMMHILPRVESTGIVGLHTTEGATGTHIQQEEDRDVGEQQDVQTVRYDNPVEENHAVVQGHMIQESHPLGELQRTPDLVQQEDQEQSLEDLTTAEHTSADNAPPVMQELSSSTNKETSHIETKAPPESVHPVDFSDSESVLTPIHDGSASVRKKSMNEVTETELHTEVELGSDNTALTSLYPTKQKVKESRPPEPAPRPPKKPPIPAEKPTKLISQEKFIRRTELETAAIHLKEQSKQTTNIEPLNKPHDEAGDNLASSSKSAGRRGKALRSTKKDFAPPGPKTPSPRSDLV</sequence>
<feature type="region of interest" description="Disordered" evidence="10">
    <location>
        <begin position="1213"/>
        <end position="1409"/>
    </location>
</feature>
<dbReference type="GO" id="GO:0070679">
    <property type="term" value="F:inositol 1,4,5 trisphosphate binding"/>
    <property type="evidence" value="ECO:0007669"/>
    <property type="project" value="TreeGrafter"/>
</dbReference>
<comment type="caution">
    <text evidence="13">The sequence shown here is derived from an EMBL/GenBank/DDBJ whole genome shotgun (WGS) entry which is preliminary data.</text>
</comment>
<evidence type="ECO:0000256" key="10">
    <source>
        <dbReference type="SAM" id="MobiDB-lite"/>
    </source>
</evidence>
<dbReference type="Gene3D" id="1.25.40.20">
    <property type="entry name" value="Ankyrin repeat-containing domain"/>
    <property type="match status" value="1"/>
</dbReference>
<dbReference type="Pfam" id="PF00520">
    <property type="entry name" value="Ion_trans"/>
    <property type="match status" value="2"/>
</dbReference>
<protein>
    <submittedName>
        <fullName evidence="13">Short transient receptor potential channel 4</fullName>
    </submittedName>
</protein>
<evidence type="ECO:0000313" key="14">
    <source>
        <dbReference type="Proteomes" id="UP000230066"/>
    </source>
</evidence>
<feature type="transmembrane region" description="Helical" evidence="11">
    <location>
        <begin position="538"/>
        <end position="557"/>
    </location>
</feature>
<dbReference type="EMBL" id="JXXN02000648">
    <property type="protein sequence ID" value="THD26725.1"/>
    <property type="molecule type" value="Genomic_DNA"/>
</dbReference>
<dbReference type="NCBIfam" id="TIGR00870">
    <property type="entry name" value="trp"/>
    <property type="match status" value="1"/>
</dbReference>
<dbReference type="InterPro" id="IPR005821">
    <property type="entry name" value="Ion_trans_dom"/>
</dbReference>
<evidence type="ECO:0000256" key="4">
    <source>
        <dbReference type="ARBA" id="ARBA00022737"/>
    </source>
</evidence>
<dbReference type="PANTHER" id="PTHR10117:SF54">
    <property type="entry name" value="TRANSIENT RECEPTOR POTENTIAL-GAMMA PROTEIN"/>
    <property type="match status" value="1"/>
</dbReference>
<dbReference type="InterPro" id="IPR036770">
    <property type="entry name" value="Ankyrin_rpt-contain_sf"/>
</dbReference>
<dbReference type="SMART" id="SM01420">
    <property type="entry name" value="TRP_2"/>
    <property type="match status" value="1"/>
</dbReference>
<feature type="compositionally biased region" description="Polar residues" evidence="10">
    <location>
        <begin position="1289"/>
        <end position="1299"/>
    </location>
</feature>
<evidence type="ECO:0000256" key="7">
    <source>
        <dbReference type="ARBA" id="ARBA00023065"/>
    </source>
</evidence>
<keyword evidence="6" id="KW-0040">ANK repeat</keyword>
<feature type="compositionally biased region" description="Basic and acidic residues" evidence="10">
    <location>
        <begin position="1335"/>
        <end position="1353"/>
    </location>
</feature>
<evidence type="ECO:0000313" key="13">
    <source>
        <dbReference type="EMBL" id="THD26725.1"/>
    </source>
</evidence>
<dbReference type="GO" id="GO:0015279">
    <property type="term" value="F:store-operated calcium channel activity"/>
    <property type="evidence" value="ECO:0007669"/>
    <property type="project" value="TreeGrafter"/>
</dbReference>
<keyword evidence="2" id="KW-0813">Transport</keyword>
<dbReference type="SUPFAM" id="SSF48403">
    <property type="entry name" value="Ankyrin repeat"/>
    <property type="match status" value="1"/>
</dbReference>
<evidence type="ECO:0000259" key="12">
    <source>
        <dbReference type="SMART" id="SM01420"/>
    </source>
</evidence>